<keyword evidence="2" id="KW-0561">Oxygen transport</keyword>
<dbReference type="PROSITE" id="PS00550">
    <property type="entry name" value="HEMERYTHRINS"/>
    <property type="match status" value="1"/>
</dbReference>
<name>A0ABM8ANZ2_9BACT</name>
<evidence type="ECO:0000259" key="5">
    <source>
        <dbReference type="Pfam" id="PF01814"/>
    </source>
</evidence>
<evidence type="ECO:0000256" key="3">
    <source>
        <dbReference type="ARBA" id="ARBA00022723"/>
    </source>
</evidence>
<gene>
    <name evidence="6" type="ORF">JCM14722_06710</name>
</gene>
<dbReference type="NCBIfam" id="TIGR02481">
    <property type="entry name" value="hemeryth_dom"/>
    <property type="match status" value="1"/>
</dbReference>
<protein>
    <recommendedName>
        <fullName evidence="5">Hemerythrin-like domain-containing protein</fullName>
    </recommendedName>
</protein>
<dbReference type="PANTHER" id="PTHR37164:SF1">
    <property type="entry name" value="BACTERIOHEMERYTHRIN"/>
    <property type="match status" value="1"/>
</dbReference>
<accession>A0ABM8ANZ2</accession>
<evidence type="ECO:0000256" key="1">
    <source>
        <dbReference type="ARBA" id="ARBA00010587"/>
    </source>
</evidence>
<dbReference type="RefSeq" id="WP_264983186.1">
    <property type="nucleotide sequence ID" value="NZ_AP026708.1"/>
</dbReference>
<reference evidence="6" key="1">
    <citation type="submission" date="2022-08" db="EMBL/GenBank/DDBJ databases">
        <title>Genome Sequence of the sulphate-reducing bacterium, Pseudodesulfovibrio portus JCM14722.</title>
        <authorList>
            <person name="Kondo R."/>
            <person name="Kataoka T."/>
        </authorList>
    </citation>
    <scope>NUCLEOTIDE SEQUENCE</scope>
    <source>
        <strain evidence="6">JCM 14722</strain>
    </source>
</reference>
<dbReference type="NCBIfam" id="NF033749">
    <property type="entry name" value="bact_hemeryth"/>
    <property type="match status" value="1"/>
</dbReference>
<proteinExistence type="inferred from homology"/>
<evidence type="ECO:0000256" key="4">
    <source>
        <dbReference type="ARBA" id="ARBA00023004"/>
    </source>
</evidence>
<dbReference type="Pfam" id="PF01814">
    <property type="entry name" value="Hemerythrin"/>
    <property type="match status" value="1"/>
</dbReference>
<dbReference type="SUPFAM" id="SSF47188">
    <property type="entry name" value="Hemerythrin-like"/>
    <property type="match status" value="1"/>
</dbReference>
<dbReference type="InterPro" id="IPR016131">
    <property type="entry name" value="Haemerythrin_Fe_BS"/>
</dbReference>
<comment type="similarity">
    <text evidence="1">Belongs to the hemerythrin family.</text>
</comment>
<dbReference type="InterPro" id="IPR050669">
    <property type="entry name" value="Hemerythrin"/>
</dbReference>
<keyword evidence="4" id="KW-0408">Iron</keyword>
<evidence type="ECO:0000313" key="7">
    <source>
        <dbReference type="Proteomes" id="UP001061361"/>
    </source>
</evidence>
<dbReference type="InterPro" id="IPR012827">
    <property type="entry name" value="Hemerythrin_metal-bd"/>
</dbReference>
<dbReference type="Proteomes" id="UP001061361">
    <property type="component" value="Chromosome"/>
</dbReference>
<dbReference type="InterPro" id="IPR012312">
    <property type="entry name" value="Hemerythrin-like"/>
</dbReference>
<dbReference type="Gene3D" id="1.20.120.50">
    <property type="entry name" value="Hemerythrin-like"/>
    <property type="match status" value="1"/>
</dbReference>
<keyword evidence="3" id="KW-0479">Metal-binding</keyword>
<keyword evidence="2" id="KW-0813">Transport</keyword>
<keyword evidence="7" id="KW-1185">Reference proteome</keyword>
<evidence type="ECO:0000256" key="2">
    <source>
        <dbReference type="ARBA" id="ARBA00022621"/>
    </source>
</evidence>
<dbReference type="PANTHER" id="PTHR37164">
    <property type="entry name" value="BACTERIOHEMERYTHRIN"/>
    <property type="match status" value="1"/>
</dbReference>
<feature type="domain" description="Hemerythrin-like" evidence="5">
    <location>
        <begin position="13"/>
        <end position="122"/>
    </location>
</feature>
<dbReference type="InterPro" id="IPR035938">
    <property type="entry name" value="Hemerythrin-like_sf"/>
</dbReference>
<dbReference type="EMBL" id="AP026708">
    <property type="protein sequence ID" value="BDQ33129.1"/>
    <property type="molecule type" value="Genomic_DNA"/>
</dbReference>
<dbReference type="CDD" id="cd12107">
    <property type="entry name" value="Hemerythrin"/>
    <property type="match status" value="1"/>
</dbReference>
<organism evidence="6 7">
    <name type="scientific">Pseudodesulfovibrio portus</name>
    <dbReference type="NCBI Taxonomy" id="231439"/>
    <lineage>
        <taxon>Bacteria</taxon>
        <taxon>Pseudomonadati</taxon>
        <taxon>Thermodesulfobacteriota</taxon>
        <taxon>Desulfovibrionia</taxon>
        <taxon>Desulfovibrionales</taxon>
        <taxon>Desulfovibrionaceae</taxon>
    </lineage>
</organism>
<evidence type="ECO:0000313" key="6">
    <source>
        <dbReference type="EMBL" id="BDQ33129.1"/>
    </source>
</evidence>
<sequence length="136" mass="16128">MTLMLWDETMSVGVPELDSQHQTLIALINDAYEAIRKHDEHLMTTLLDQMREYAAMHFHFEEEYMRQTGYPDLVSHRELHDGFNDKVEEFQQQLHSKTNFSQVFVFLSRWLTAHIMKEDMRYTRYMAQKAAGGEPA</sequence>